<dbReference type="RefSeq" id="WP_032552443.1">
    <property type="nucleotide sequence ID" value="NZ_JFFR01000027.1"/>
</dbReference>
<reference evidence="2 3" key="1">
    <citation type="submission" date="2014-02" db="EMBL/GenBank/DDBJ databases">
        <title>Vibrio fortis Dalian14 Genome Sequencing.</title>
        <authorList>
            <person name="Wang Y."/>
            <person name="Song L."/>
            <person name="Liu G."/>
            <person name="Ding J."/>
        </authorList>
    </citation>
    <scope>NUCLEOTIDE SEQUENCE [LARGE SCALE GENOMIC DNA]</scope>
    <source>
        <strain evidence="2 3">Dalian14</strain>
    </source>
</reference>
<name>A0A066UNS6_9VIBR</name>
<dbReference type="EMBL" id="JFFR01000027">
    <property type="protein sequence ID" value="KDN27542.1"/>
    <property type="molecule type" value="Genomic_DNA"/>
</dbReference>
<sequence length="253" mass="28563">MSKGTIVLMTAVAITSTAAAGYFGYKNASIESRIDTLIAEKVSEKEADIEALNEVIAELTDQMASMTYVKQMDDETYEKQVAAADLKLVEMSQEIDELAEKLAASNIALAKANKSARIYRSRYLSEKDSVKSAKLAMNEQLAKEKVALEQQNQKALAAQRTELEGEYSTQAQRAETEKRVDEIMTNFSNLRVDLDLVNKCDPKYLERYGEAKSMLNHMRTYIQQNDLNSEYYFFVISNDAQITRKTRELCIEG</sequence>
<evidence type="ECO:0000256" key="1">
    <source>
        <dbReference type="SAM" id="Coils"/>
    </source>
</evidence>
<proteinExistence type="predicted"/>
<evidence type="ECO:0000313" key="3">
    <source>
        <dbReference type="Proteomes" id="UP000027219"/>
    </source>
</evidence>
<dbReference type="OrthoDB" id="5817190at2"/>
<dbReference type="AlphaFoldDB" id="A0A066UNS6"/>
<protein>
    <submittedName>
        <fullName evidence="2">Uncharacterized protein</fullName>
    </submittedName>
</protein>
<keyword evidence="1" id="KW-0175">Coiled coil</keyword>
<comment type="caution">
    <text evidence="2">The sequence shown here is derived from an EMBL/GenBank/DDBJ whole genome shotgun (WGS) entry which is preliminary data.</text>
</comment>
<accession>A0A066UNS6</accession>
<keyword evidence="3" id="KW-1185">Reference proteome</keyword>
<feature type="coiled-coil region" evidence="1">
    <location>
        <begin position="42"/>
        <end position="158"/>
    </location>
</feature>
<organism evidence="2 3">
    <name type="scientific">Vibrio fortis</name>
    <dbReference type="NCBI Taxonomy" id="212667"/>
    <lineage>
        <taxon>Bacteria</taxon>
        <taxon>Pseudomonadati</taxon>
        <taxon>Pseudomonadota</taxon>
        <taxon>Gammaproteobacteria</taxon>
        <taxon>Vibrionales</taxon>
        <taxon>Vibrionaceae</taxon>
        <taxon>Vibrio</taxon>
    </lineage>
</organism>
<evidence type="ECO:0000313" key="2">
    <source>
        <dbReference type="EMBL" id="KDN27542.1"/>
    </source>
</evidence>
<gene>
    <name evidence="2" type="ORF">VFDL14_19395</name>
</gene>
<dbReference type="Proteomes" id="UP000027219">
    <property type="component" value="Unassembled WGS sequence"/>
</dbReference>